<accession>A0ABX0ZK40</accession>
<comment type="caution">
    <text evidence="1">The sequence shown here is derived from an EMBL/GenBank/DDBJ whole genome shotgun (WGS) entry which is preliminary data.</text>
</comment>
<name>A0ABX0ZK40_9ACTN</name>
<evidence type="ECO:0000313" key="2">
    <source>
        <dbReference type="Proteomes" id="UP000734511"/>
    </source>
</evidence>
<reference evidence="1 2" key="1">
    <citation type="submission" date="2020-03" db="EMBL/GenBank/DDBJ databases">
        <title>WGS of actinomycetes isolated from Thailand.</title>
        <authorList>
            <person name="Thawai C."/>
        </authorList>
    </citation>
    <scope>NUCLEOTIDE SEQUENCE [LARGE SCALE GENOMIC DNA]</scope>
    <source>
        <strain evidence="1 2">PRB2-1</strain>
    </source>
</reference>
<dbReference type="Proteomes" id="UP000734511">
    <property type="component" value="Unassembled WGS sequence"/>
</dbReference>
<gene>
    <name evidence="1" type="ORF">HCN08_08340</name>
</gene>
<proteinExistence type="predicted"/>
<dbReference type="Gene3D" id="3.30.1330.30">
    <property type="match status" value="1"/>
</dbReference>
<keyword evidence="2" id="KW-1185">Reference proteome</keyword>
<dbReference type="InterPro" id="IPR041289">
    <property type="entry name" value="Bact_RF_family3"/>
</dbReference>
<protein>
    <recommendedName>
        <fullName evidence="3">Peptide chain release factor 1</fullName>
    </recommendedName>
</protein>
<organism evidence="1 2">
    <name type="scientific">Actinacidiphila epipremni</name>
    <dbReference type="NCBI Taxonomy" id="2053013"/>
    <lineage>
        <taxon>Bacteria</taxon>
        <taxon>Bacillati</taxon>
        <taxon>Actinomycetota</taxon>
        <taxon>Actinomycetes</taxon>
        <taxon>Kitasatosporales</taxon>
        <taxon>Streptomycetaceae</taxon>
        <taxon>Actinacidiphila</taxon>
    </lineage>
</organism>
<dbReference type="InterPro" id="IPR029064">
    <property type="entry name" value="Ribosomal_eL30-like_sf"/>
</dbReference>
<evidence type="ECO:0008006" key="3">
    <source>
        <dbReference type="Google" id="ProtNLM"/>
    </source>
</evidence>
<evidence type="ECO:0000313" key="1">
    <source>
        <dbReference type="EMBL" id="NJP43410.1"/>
    </source>
</evidence>
<sequence>MHTSDLTPDILADLRRPRPYPAITLAMPTDPDRPFGDKDRILLRDLVVQARRQLADDPDVPRDARLELRDHVLDPDVVEDAGFPFHPSGALVVHLAAGEPVQVWQLTSPAVEPRVEFATAFLTRYAVAAEQRSHPYLVLVLDQEMCRLHLGSVEELTEVTRYGFPDPPRIPSPEDSLPGPIPHAPPYEGHDERVKQYLRTVDRRLAAALDELPALPLFVVGSEKAVSFFTALTTRRDRIAGVLPLTGMDKDPAPDLARRLAPLLREFRERQVAQAMDDLGAARGAGLYAGGPPEVWTAAADKRIELLVVEESLAVAGRIGGDGRLLEVVPYPEPVTLPDPRQDAHRPADTMDVATDVVEQLVENAVEAGSRVLFVPDGTLEAAGGVAAVLRF</sequence>
<dbReference type="SUPFAM" id="SSF55315">
    <property type="entry name" value="L30e-like"/>
    <property type="match status" value="1"/>
</dbReference>
<dbReference type="EMBL" id="JAATEJ010000004">
    <property type="protein sequence ID" value="NJP43410.1"/>
    <property type="molecule type" value="Genomic_DNA"/>
</dbReference>
<dbReference type="Pfam" id="PF18845">
    <property type="entry name" value="baeRF_family3"/>
    <property type="match status" value="1"/>
</dbReference>